<dbReference type="Pfam" id="PF13620">
    <property type="entry name" value="CarboxypepD_reg"/>
    <property type="match status" value="1"/>
</dbReference>
<reference evidence="5" key="3">
    <citation type="journal article" date="2019" name="Int. J. Syst. Evol. Microbiol.">
        <title>The Global Catalogue of Microorganisms (GCM) 10K type strain sequencing project: providing services to taxonomists for standard genome sequencing and annotation.</title>
        <authorList>
            <consortium name="The Broad Institute Genomics Platform"/>
            <consortium name="The Broad Institute Genome Sequencing Center for Infectious Disease"/>
            <person name="Wu L."/>
            <person name="Ma J."/>
        </authorList>
    </citation>
    <scope>NUCLEOTIDE SEQUENCE [LARGE SCALE GENOMIC DNA]</scope>
    <source>
        <strain evidence="5">CCM 8490</strain>
    </source>
</reference>
<proteinExistence type="predicted"/>
<name>A0A420D843_9FLAO</name>
<keyword evidence="3" id="KW-0378">Hydrolase</keyword>
<sequence>MIIKLLYFFAFICSSAIFAQNSVSGKILGKDNLPLSDVEVLLINPSNQETLKVAITDKEGKFELENVKFDEAKIIIEQNNYEKFTSEIIKPSETNILLPDITLKVYQN</sequence>
<dbReference type="Proteomes" id="UP000658202">
    <property type="component" value="Unassembled WGS sequence"/>
</dbReference>
<dbReference type="RefSeq" id="WP_120213901.1">
    <property type="nucleotide sequence ID" value="NZ_BMCW01000005.1"/>
</dbReference>
<comment type="caution">
    <text evidence="3">The sequence shown here is derived from an EMBL/GenBank/DDBJ whole genome shotgun (WGS) entry which is preliminary data.</text>
</comment>
<dbReference type="EMBL" id="RAQH01000006">
    <property type="protein sequence ID" value="RKE86878.1"/>
    <property type="molecule type" value="Genomic_DNA"/>
</dbReference>
<dbReference type="SUPFAM" id="SSF49464">
    <property type="entry name" value="Carboxypeptidase regulatory domain-like"/>
    <property type="match status" value="1"/>
</dbReference>
<evidence type="ECO:0000256" key="1">
    <source>
        <dbReference type="SAM" id="SignalP"/>
    </source>
</evidence>
<gene>
    <name evidence="3" type="ORF">BXY58_2292</name>
    <name evidence="2" type="ORF">GCM10007332_24070</name>
</gene>
<reference evidence="3 4" key="2">
    <citation type="submission" date="2018-09" db="EMBL/GenBank/DDBJ databases">
        <title>Genomic Encyclopedia of Archaeal and Bacterial Type Strains, Phase II (KMG-II): from individual species to whole genera.</title>
        <authorList>
            <person name="Goeker M."/>
        </authorList>
    </citation>
    <scope>NUCLEOTIDE SEQUENCE [LARGE SCALE GENOMIC DNA]</scope>
    <source>
        <strain evidence="3 4">DSM 27620</strain>
    </source>
</reference>
<organism evidence="3 4">
    <name type="scientific">Epilithonimonas arachidiradicis</name>
    <dbReference type="NCBI Taxonomy" id="1617282"/>
    <lineage>
        <taxon>Bacteria</taxon>
        <taxon>Pseudomonadati</taxon>
        <taxon>Bacteroidota</taxon>
        <taxon>Flavobacteriia</taxon>
        <taxon>Flavobacteriales</taxon>
        <taxon>Weeksellaceae</taxon>
        <taxon>Chryseobacterium group</taxon>
        <taxon>Epilithonimonas</taxon>
    </lineage>
</organism>
<dbReference type="Proteomes" id="UP000285906">
    <property type="component" value="Unassembled WGS sequence"/>
</dbReference>
<keyword evidence="3" id="KW-0645">Protease</keyword>
<evidence type="ECO:0000313" key="4">
    <source>
        <dbReference type="Proteomes" id="UP000285906"/>
    </source>
</evidence>
<evidence type="ECO:0000313" key="3">
    <source>
        <dbReference type="EMBL" id="RKE86878.1"/>
    </source>
</evidence>
<reference evidence="2" key="1">
    <citation type="journal article" date="2014" name="Int. J. Syst. Evol. Microbiol.">
        <title>Complete genome of a new Firmicutes species belonging to the dominant human colonic microbiota ('Ruminococcus bicirculans') reveals two chromosomes and a selective capacity to utilize plant glucans.</title>
        <authorList>
            <consortium name="NISC Comparative Sequencing Program"/>
            <person name="Wegmann U."/>
            <person name="Louis P."/>
            <person name="Goesmann A."/>
            <person name="Henrissat B."/>
            <person name="Duncan S.H."/>
            <person name="Flint H.J."/>
        </authorList>
    </citation>
    <scope>NUCLEOTIDE SEQUENCE</scope>
    <source>
        <strain evidence="2">CCM 8490</strain>
    </source>
</reference>
<dbReference type="OrthoDB" id="1682379at2"/>
<evidence type="ECO:0000313" key="5">
    <source>
        <dbReference type="Proteomes" id="UP000658202"/>
    </source>
</evidence>
<feature type="signal peptide" evidence="1">
    <location>
        <begin position="1"/>
        <end position="19"/>
    </location>
</feature>
<keyword evidence="5" id="KW-1185">Reference proteome</keyword>
<accession>A0A420D843</accession>
<dbReference type="AlphaFoldDB" id="A0A420D843"/>
<evidence type="ECO:0000313" key="2">
    <source>
        <dbReference type="EMBL" id="GGG61376.1"/>
    </source>
</evidence>
<dbReference type="EMBL" id="BMCW01000005">
    <property type="protein sequence ID" value="GGG61376.1"/>
    <property type="molecule type" value="Genomic_DNA"/>
</dbReference>
<dbReference type="GO" id="GO:0004180">
    <property type="term" value="F:carboxypeptidase activity"/>
    <property type="evidence" value="ECO:0007669"/>
    <property type="project" value="UniProtKB-KW"/>
</dbReference>
<reference evidence="2" key="4">
    <citation type="submission" date="2024-05" db="EMBL/GenBank/DDBJ databases">
        <authorList>
            <person name="Sun Q."/>
            <person name="Sedlacek I."/>
        </authorList>
    </citation>
    <scope>NUCLEOTIDE SEQUENCE</scope>
    <source>
        <strain evidence="2">CCM 8490</strain>
    </source>
</reference>
<dbReference type="Gene3D" id="2.60.40.1120">
    <property type="entry name" value="Carboxypeptidase-like, regulatory domain"/>
    <property type="match status" value="1"/>
</dbReference>
<keyword evidence="1" id="KW-0732">Signal</keyword>
<protein>
    <submittedName>
        <fullName evidence="3">Carboxypeptidase family protein</fullName>
    </submittedName>
</protein>
<feature type="chain" id="PRO_5019501378" evidence="1">
    <location>
        <begin position="20"/>
        <end position="108"/>
    </location>
</feature>
<keyword evidence="3" id="KW-0121">Carboxypeptidase</keyword>
<dbReference type="InterPro" id="IPR008969">
    <property type="entry name" value="CarboxyPept-like_regulatory"/>
</dbReference>